<feature type="transmembrane region" description="Helical" evidence="2">
    <location>
        <begin position="747"/>
        <end position="768"/>
    </location>
</feature>
<feature type="compositionally biased region" description="Acidic residues" evidence="1">
    <location>
        <begin position="130"/>
        <end position="158"/>
    </location>
</feature>
<dbReference type="Pfam" id="PF01757">
    <property type="entry name" value="Acyl_transf_3"/>
    <property type="match status" value="1"/>
</dbReference>
<dbReference type="InterPro" id="IPR002656">
    <property type="entry name" value="Acyl_transf_3_dom"/>
</dbReference>
<proteinExistence type="predicted"/>
<feature type="transmembrane region" description="Helical" evidence="2">
    <location>
        <begin position="411"/>
        <end position="430"/>
    </location>
</feature>
<feature type="compositionally biased region" description="Polar residues" evidence="1">
    <location>
        <begin position="39"/>
        <end position="49"/>
    </location>
</feature>
<feature type="region of interest" description="Disordered" evidence="1">
    <location>
        <begin position="1"/>
        <end position="100"/>
    </location>
</feature>
<keyword evidence="2" id="KW-0812">Transmembrane</keyword>
<evidence type="ECO:0000256" key="2">
    <source>
        <dbReference type="SAM" id="Phobius"/>
    </source>
</evidence>
<dbReference type="PANTHER" id="PTHR23028">
    <property type="entry name" value="ACETYLTRANSFERASE"/>
    <property type="match status" value="1"/>
</dbReference>
<dbReference type="PANTHER" id="PTHR23028:SF53">
    <property type="entry name" value="ACYL_TRANSF_3 DOMAIN-CONTAINING PROTEIN"/>
    <property type="match status" value="1"/>
</dbReference>
<feature type="compositionally biased region" description="Acidic residues" evidence="1">
    <location>
        <begin position="220"/>
        <end position="233"/>
    </location>
</feature>
<organism evidence="4 5">
    <name type="scientific">Aeriscardovia aeriphila</name>
    <dbReference type="NCBI Taxonomy" id="218139"/>
    <lineage>
        <taxon>Bacteria</taxon>
        <taxon>Bacillati</taxon>
        <taxon>Actinomycetota</taxon>
        <taxon>Actinomycetes</taxon>
        <taxon>Bifidobacteriales</taxon>
        <taxon>Bifidobacteriaceae</taxon>
        <taxon>Aeriscardovia</taxon>
    </lineage>
</organism>
<keyword evidence="2" id="KW-1133">Transmembrane helix</keyword>
<dbReference type="InterPro" id="IPR050879">
    <property type="entry name" value="Acyltransferase_3"/>
</dbReference>
<dbReference type="Proteomes" id="UP000715651">
    <property type="component" value="Unassembled WGS sequence"/>
</dbReference>
<dbReference type="EMBL" id="DYWK01000002">
    <property type="protein sequence ID" value="HJF17768.1"/>
    <property type="molecule type" value="Genomic_DNA"/>
</dbReference>
<reference evidence="4" key="1">
    <citation type="journal article" date="2021" name="PeerJ">
        <title>Extensive microbial diversity within the chicken gut microbiome revealed by metagenomics and culture.</title>
        <authorList>
            <person name="Gilroy R."/>
            <person name="Ravi A."/>
            <person name="Getino M."/>
            <person name="Pursley I."/>
            <person name="Horton D.L."/>
            <person name="Alikhan N.F."/>
            <person name="Baker D."/>
            <person name="Gharbi K."/>
            <person name="Hall N."/>
            <person name="Watson M."/>
            <person name="Adriaenssens E.M."/>
            <person name="Foster-Nyarko E."/>
            <person name="Jarju S."/>
            <person name="Secka A."/>
            <person name="Antonio M."/>
            <person name="Oren A."/>
            <person name="Chaudhuri R.R."/>
            <person name="La Ragione R."/>
            <person name="Hildebrand F."/>
            <person name="Pallen M.J."/>
        </authorList>
    </citation>
    <scope>NUCLEOTIDE SEQUENCE</scope>
    <source>
        <strain evidence="4">578</strain>
    </source>
</reference>
<feature type="transmembrane region" description="Helical" evidence="2">
    <location>
        <begin position="369"/>
        <end position="390"/>
    </location>
</feature>
<sequence>MSRRRRRIGFRLKKQVAQGNSDEMNKSNNSAKINSSDNLEPNQANQVQTGAHGKREHGNQQRENDARTSSASQSAREVKGASSPDSASSVAAGSVASESSGVADIDVELSAPRVVAQETPLVSHLHADEAAQEESAPEESAESEVEGSAESEAGESEAEAARVSADEEHAELQEHNTSEESLASDDAADHDDVDEDAPSQHSEVSAQPDDDNSGKPAAEAQDDTEPEAEVEAESEPRADQEPETEALAEIKPAPEVAASLKSKAEAEKETEPEAKSESEPEPEPESEPVPSADETQSSSEQPTSQPSTAEKVTQEVKVATSNALNQAKKSIVEENSKPKPRRVKAFDGLRGLAILAIIAFHTTPSLMPGGFLAVTVFFVLSGYLITHSLLGRMDRHRFNLLGYWGERILRIWPATLAAIAFAAGVAWVWLPSALTKIRSDAVPTALFATNWVQIFRQVPYFDQAGLPSPLTPFWFVALIVQFYLLWSVMLWLLHKLTHGNRGAMGWITLLLMLISTGLSCWLLNPMDVTRVYYGLDTRWAELMAGALIAFLTIRGSESVHKTAQNAGKSAGKSADSPLTTSSTAPGILTLDFAAFVPQKFKANAHLGFEPKYRDAFVWVAMLIIAVASSLLNSQSTWIYRGGLLAVALLVALSVAMLAVSDGMTAAETVLSSKLLVWLGSRSFSLYLVHYVMIEAFFPATRTTPMNWWEWFVDALIIAVVAELFHQIAEKGSHPGFLHSGLRFTNALAWLVGAAMVVALALPLPWASWIRSRQIAVRPELAASLSAPEITSTDNLAPNNGGSAASSHATTSGEKAGNTENSSNTSGEKSGKTGGENSSKAGAQKGDKKSSKKGGVALVKHDVPLPDKPKPIAASLPGNLAYRQWNRDKGTCSANPIIIGDSILEGTKSAVEKALPNAIVDSKVSRQLGTAADILNSYNNPGDDQRPVVIALGTNGPMGSTQIWQPVLQALHGRSLYVVSERVPRYWQDANNQVLRDLVKQNPGTVGLIDWQAYSQGHSEWFWDDGTHVNPATGAPEYAKMMSNAFCAPE</sequence>
<feature type="compositionally biased region" description="Low complexity" evidence="1">
    <location>
        <begin position="288"/>
        <end position="308"/>
    </location>
</feature>
<feature type="compositionally biased region" description="Basic and acidic residues" evidence="1">
    <location>
        <begin position="164"/>
        <end position="178"/>
    </location>
</feature>
<evidence type="ECO:0000256" key="1">
    <source>
        <dbReference type="SAM" id="MobiDB-lite"/>
    </source>
</evidence>
<feature type="compositionally biased region" description="Low complexity" evidence="1">
    <location>
        <begin position="80"/>
        <end position="100"/>
    </location>
</feature>
<dbReference type="GO" id="GO:0016020">
    <property type="term" value="C:membrane"/>
    <property type="evidence" value="ECO:0007669"/>
    <property type="project" value="TreeGrafter"/>
</dbReference>
<feature type="compositionally biased region" description="Acidic residues" evidence="1">
    <location>
        <begin position="182"/>
        <end position="197"/>
    </location>
</feature>
<feature type="region of interest" description="Disordered" evidence="1">
    <location>
        <begin position="120"/>
        <end position="315"/>
    </location>
</feature>
<feature type="transmembrane region" description="Helical" evidence="2">
    <location>
        <begin position="473"/>
        <end position="493"/>
    </location>
</feature>
<feature type="compositionally biased region" description="Basic and acidic residues" evidence="1">
    <location>
        <begin position="56"/>
        <end position="66"/>
    </location>
</feature>
<comment type="caution">
    <text evidence="4">The sequence shown here is derived from an EMBL/GenBank/DDBJ whole genome shotgun (WGS) entry which is preliminary data.</text>
</comment>
<keyword evidence="4" id="KW-0808">Transferase</keyword>
<dbReference type="SUPFAM" id="SSF52266">
    <property type="entry name" value="SGNH hydrolase"/>
    <property type="match status" value="1"/>
</dbReference>
<accession>A0A921KAN8</accession>
<keyword evidence="4" id="KW-0012">Acyltransferase</keyword>
<gene>
    <name evidence="4" type="ORF">K8U78_01135</name>
</gene>
<keyword evidence="2" id="KW-0472">Membrane</keyword>
<dbReference type="GO" id="GO:0009103">
    <property type="term" value="P:lipopolysaccharide biosynthetic process"/>
    <property type="evidence" value="ECO:0007669"/>
    <property type="project" value="TreeGrafter"/>
</dbReference>
<protein>
    <submittedName>
        <fullName evidence="4">Acyltransferase family protein</fullName>
    </submittedName>
</protein>
<feature type="transmembrane region" description="Helical" evidence="2">
    <location>
        <begin position="643"/>
        <end position="663"/>
    </location>
</feature>
<evidence type="ECO:0000313" key="4">
    <source>
        <dbReference type="EMBL" id="HJF17768.1"/>
    </source>
</evidence>
<feature type="compositionally biased region" description="Low complexity" evidence="1">
    <location>
        <begin position="26"/>
        <end position="38"/>
    </location>
</feature>
<name>A0A921KAN8_9BIFI</name>
<reference evidence="4" key="2">
    <citation type="submission" date="2021-09" db="EMBL/GenBank/DDBJ databases">
        <authorList>
            <person name="Gilroy R."/>
        </authorList>
    </citation>
    <scope>NUCLEOTIDE SEQUENCE</scope>
    <source>
        <strain evidence="4">578</strain>
    </source>
</reference>
<feature type="compositionally biased region" description="Polar residues" evidence="1">
    <location>
        <begin position="817"/>
        <end position="827"/>
    </location>
</feature>
<dbReference type="AlphaFoldDB" id="A0A921KAN8"/>
<feature type="transmembrane region" description="Helical" evidence="2">
    <location>
        <begin position="615"/>
        <end position="631"/>
    </location>
</feature>
<feature type="transmembrane region" description="Helical" evidence="2">
    <location>
        <begin position="707"/>
        <end position="727"/>
    </location>
</feature>
<feature type="compositionally biased region" description="Basic and acidic residues" evidence="1">
    <location>
        <begin position="262"/>
        <end position="278"/>
    </location>
</feature>
<feature type="transmembrane region" description="Helical" evidence="2">
    <location>
        <begin position="505"/>
        <end position="524"/>
    </location>
</feature>
<feature type="compositionally biased region" description="Low complexity" evidence="1">
    <location>
        <begin position="800"/>
        <end position="812"/>
    </location>
</feature>
<evidence type="ECO:0000259" key="3">
    <source>
        <dbReference type="Pfam" id="PF01757"/>
    </source>
</evidence>
<feature type="region of interest" description="Disordered" evidence="1">
    <location>
        <begin position="791"/>
        <end position="854"/>
    </location>
</feature>
<dbReference type="GO" id="GO:0016747">
    <property type="term" value="F:acyltransferase activity, transferring groups other than amino-acyl groups"/>
    <property type="evidence" value="ECO:0007669"/>
    <property type="project" value="InterPro"/>
</dbReference>
<feature type="compositionally biased region" description="Basic residues" evidence="1">
    <location>
        <begin position="1"/>
        <end position="14"/>
    </location>
</feature>
<feature type="domain" description="Acyltransferase 3" evidence="3">
    <location>
        <begin position="344"/>
        <end position="718"/>
    </location>
</feature>
<evidence type="ECO:0000313" key="5">
    <source>
        <dbReference type="Proteomes" id="UP000715651"/>
    </source>
</evidence>